<evidence type="ECO:0000313" key="12">
    <source>
        <dbReference type="EMBL" id="SVA99944.1"/>
    </source>
</evidence>
<evidence type="ECO:0000256" key="8">
    <source>
        <dbReference type="ARBA" id="ARBA00023049"/>
    </source>
</evidence>
<accession>A0A382AF07</accession>
<reference evidence="12" key="1">
    <citation type="submission" date="2018-05" db="EMBL/GenBank/DDBJ databases">
        <authorList>
            <person name="Lanie J.A."/>
            <person name="Ng W.-L."/>
            <person name="Kazmierczak K.M."/>
            <person name="Andrzejewski T.M."/>
            <person name="Davidsen T.M."/>
            <person name="Wayne K.J."/>
            <person name="Tettelin H."/>
            <person name="Glass J.I."/>
            <person name="Rusch D."/>
            <person name="Podicherti R."/>
            <person name="Tsui H.-C.T."/>
            <person name="Winkler M.E."/>
        </authorList>
    </citation>
    <scope>NUCLEOTIDE SEQUENCE</scope>
</reference>
<evidence type="ECO:0000256" key="1">
    <source>
        <dbReference type="ARBA" id="ARBA00001947"/>
    </source>
</evidence>
<keyword evidence="5" id="KW-0378">Hydrolase</keyword>
<dbReference type="GO" id="GO:0016020">
    <property type="term" value="C:membrane"/>
    <property type="evidence" value="ECO:0007669"/>
    <property type="project" value="UniProtKB-SubCell"/>
</dbReference>
<feature type="domain" description="Peptidase M50" evidence="11">
    <location>
        <begin position="4"/>
        <end position="119"/>
    </location>
</feature>
<keyword evidence="9 10" id="KW-0472">Membrane</keyword>
<evidence type="ECO:0000256" key="5">
    <source>
        <dbReference type="ARBA" id="ARBA00022801"/>
    </source>
</evidence>
<comment type="subcellular location">
    <subcellularLocation>
        <location evidence="2">Membrane</location>
        <topology evidence="2">Multi-pass membrane protein</topology>
    </subcellularLocation>
</comment>
<feature type="non-terminal residue" evidence="12">
    <location>
        <position position="1"/>
    </location>
</feature>
<keyword evidence="8" id="KW-0482">Metalloprotease</keyword>
<keyword evidence="3" id="KW-0645">Protease</keyword>
<dbReference type="AlphaFoldDB" id="A0A382AF07"/>
<evidence type="ECO:0000256" key="3">
    <source>
        <dbReference type="ARBA" id="ARBA00022670"/>
    </source>
</evidence>
<dbReference type="PANTHER" id="PTHR42837">
    <property type="entry name" value="REGULATOR OF SIGMA-E PROTEASE RSEP"/>
    <property type="match status" value="1"/>
</dbReference>
<feature type="transmembrane region" description="Helical" evidence="10">
    <location>
        <begin position="74"/>
        <end position="93"/>
    </location>
</feature>
<evidence type="ECO:0000256" key="7">
    <source>
        <dbReference type="ARBA" id="ARBA00022989"/>
    </source>
</evidence>
<feature type="transmembrane region" description="Helical" evidence="10">
    <location>
        <begin position="114"/>
        <end position="133"/>
    </location>
</feature>
<evidence type="ECO:0000259" key="11">
    <source>
        <dbReference type="Pfam" id="PF02163"/>
    </source>
</evidence>
<gene>
    <name evidence="12" type="ORF">METZ01_LOCUS152798</name>
</gene>
<dbReference type="GO" id="GO:0004222">
    <property type="term" value="F:metalloendopeptidase activity"/>
    <property type="evidence" value="ECO:0007669"/>
    <property type="project" value="InterPro"/>
</dbReference>
<keyword evidence="6" id="KW-0862">Zinc</keyword>
<keyword evidence="4 10" id="KW-0812">Transmembrane</keyword>
<sequence length="136" mass="15273">RTYNLFTAGGRSIEECYVTISKIFTTLRKLVTGYVSPKFLSGPIGILRITAIVAQSALTQFIWFVAFISINLGIVNLFPLPIADGGLILFFAIEKLRGKPLSLRTQSLIQQVSFAFIALFFLFVTFYDVWDFFPSS</sequence>
<proteinExistence type="predicted"/>
<dbReference type="GO" id="GO:0006508">
    <property type="term" value="P:proteolysis"/>
    <property type="evidence" value="ECO:0007669"/>
    <property type="project" value="UniProtKB-KW"/>
</dbReference>
<feature type="transmembrane region" description="Helical" evidence="10">
    <location>
        <begin position="46"/>
        <end position="68"/>
    </location>
</feature>
<evidence type="ECO:0000256" key="4">
    <source>
        <dbReference type="ARBA" id="ARBA00022692"/>
    </source>
</evidence>
<evidence type="ECO:0000256" key="9">
    <source>
        <dbReference type="ARBA" id="ARBA00023136"/>
    </source>
</evidence>
<dbReference type="Pfam" id="PF02163">
    <property type="entry name" value="Peptidase_M50"/>
    <property type="match status" value="1"/>
</dbReference>
<dbReference type="InterPro" id="IPR004387">
    <property type="entry name" value="Pept_M50_Zn"/>
</dbReference>
<name>A0A382AF07_9ZZZZ</name>
<dbReference type="PANTHER" id="PTHR42837:SF2">
    <property type="entry name" value="MEMBRANE METALLOPROTEASE ARASP2, CHLOROPLASTIC-RELATED"/>
    <property type="match status" value="1"/>
</dbReference>
<protein>
    <recommendedName>
        <fullName evidence="11">Peptidase M50 domain-containing protein</fullName>
    </recommendedName>
</protein>
<evidence type="ECO:0000256" key="2">
    <source>
        <dbReference type="ARBA" id="ARBA00004141"/>
    </source>
</evidence>
<evidence type="ECO:0000256" key="10">
    <source>
        <dbReference type="SAM" id="Phobius"/>
    </source>
</evidence>
<dbReference type="InterPro" id="IPR008915">
    <property type="entry name" value="Peptidase_M50"/>
</dbReference>
<dbReference type="EMBL" id="UINC01025060">
    <property type="protein sequence ID" value="SVA99944.1"/>
    <property type="molecule type" value="Genomic_DNA"/>
</dbReference>
<comment type="cofactor">
    <cofactor evidence="1">
        <name>Zn(2+)</name>
        <dbReference type="ChEBI" id="CHEBI:29105"/>
    </cofactor>
</comment>
<evidence type="ECO:0000256" key="6">
    <source>
        <dbReference type="ARBA" id="ARBA00022833"/>
    </source>
</evidence>
<organism evidence="12">
    <name type="scientific">marine metagenome</name>
    <dbReference type="NCBI Taxonomy" id="408172"/>
    <lineage>
        <taxon>unclassified sequences</taxon>
        <taxon>metagenomes</taxon>
        <taxon>ecological metagenomes</taxon>
    </lineage>
</organism>
<keyword evidence="7 10" id="KW-1133">Transmembrane helix</keyword>